<evidence type="ECO:0000256" key="9">
    <source>
        <dbReference type="SAM" id="MobiDB-lite"/>
    </source>
</evidence>
<name>A0AAN9H0Y5_9TELE</name>
<feature type="transmembrane region" description="Helical" evidence="10">
    <location>
        <begin position="346"/>
        <end position="370"/>
    </location>
</feature>
<feature type="compositionally biased region" description="Low complexity" evidence="9">
    <location>
        <begin position="211"/>
        <end position="238"/>
    </location>
</feature>
<feature type="compositionally biased region" description="Low complexity" evidence="9">
    <location>
        <begin position="172"/>
        <end position="204"/>
    </location>
</feature>
<dbReference type="Pfam" id="PF02014">
    <property type="entry name" value="Reeler"/>
    <property type="match status" value="1"/>
</dbReference>
<evidence type="ECO:0000256" key="6">
    <source>
        <dbReference type="ARBA" id="ARBA00022729"/>
    </source>
</evidence>
<evidence type="ECO:0000313" key="12">
    <source>
        <dbReference type="EMBL" id="KAK7145894.1"/>
    </source>
</evidence>
<feature type="domain" description="Reelin" evidence="11">
    <location>
        <begin position="1"/>
        <end position="142"/>
    </location>
</feature>
<dbReference type="GO" id="GO:0005576">
    <property type="term" value="C:extracellular region"/>
    <property type="evidence" value="ECO:0007669"/>
    <property type="project" value="UniProtKB-SubCell"/>
</dbReference>
<comment type="caution">
    <text evidence="12">The sequence shown here is derived from an EMBL/GenBank/DDBJ whole genome shotgun (WGS) entry which is preliminary data.</text>
</comment>
<dbReference type="InterPro" id="IPR002861">
    <property type="entry name" value="Reeler_dom"/>
</dbReference>
<dbReference type="Gene3D" id="2.60.40.4060">
    <property type="entry name" value="Reeler domain"/>
    <property type="match status" value="1"/>
</dbReference>
<comment type="subcellular location">
    <subcellularLocation>
        <location evidence="1">Secreted</location>
    </subcellularLocation>
</comment>
<evidence type="ECO:0000256" key="1">
    <source>
        <dbReference type="ARBA" id="ARBA00004613"/>
    </source>
</evidence>
<dbReference type="PROSITE" id="PS51019">
    <property type="entry name" value="REELIN"/>
    <property type="match status" value="1"/>
</dbReference>
<proteinExistence type="inferred from homology"/>
<dbReference type="PANTHER" id="PTHR45828">
    <property type="entry name" value="CYTOCHROME B561/FERRIC REDUCTASE TRANSMEMBRANE"/>
    <property type="match status" value="1"/>
</dbReference>
<dbReference type="PANTHER" id="PTHR45828:SF9">
    <property type="entry name" value="CELL WALL INTEGRITY AND STRESS RESPONSE COMPONENT 4-LIKE-RELATED"/>
    <property type="match status" value="1"/>
</dbReference>
<dbReference type="AlphaFoldDB" id="A0AAN9H0Y5"/>
<dbReference type="GO" id="GO:0045087">
    <property type="term" value="P:innate immune response"/>
    <property type="evidence" value="ECO:0007669"/>
    <property type="project" value="UniProtKB-KW"/>
</dbReference>
<protein>
    <recommendedName>
        <fullName evidence="11">Reelin domain-containing protein</fullName>
    </recommendedName>
</protein>
<evidence type="ECO:0000259" key="11">
    <source>
        <dbReference type="PROSITE" id="PS51019"/>
    </source>
</evidence>
<accession>A0AAN9H0Y5</accession>
<dbReference type="CDD" id="cd08544">
    <property type="entry name" value="Reeler"/>
    <property type="match status" value="1"/>
</dbReference>
<keyword evidence="5" id="KW-0399">Innate immunity</keyword>
<evidence type="ECO:0000256" key="2">
    <source>
        <dbReference type="ARBA" id="ARBA00008501"/>
    </source>
</evidence>
<organism evidence="12 13">
    <name type="scientific">Phoxinus phoxinus</name>
    <name type="common">Eurasian minnow</name>
    <dbReference type="NCBI Taxonomy" id="58324"/>
    <lineage>
        <taxon>Eukaryota</taxon>
        <taxon>Metazoa</taxon>
        <taxon>Chordata</taxon>
        <taxon>Craniata</taxon>
        <taxon>Vertebrata</taxon>
        <taxon>Euteleostomi</taxon>
        <taxon>Actinopterygii</taxon>
        <taxon>Neopterygii</taxon>
        <taxon>Teleostei</taxon>
        <taxon>Ostariophysi</taxon>
        <taxon>Cypriniformes</taxon>
        <taxon>Leuciscidae</taxon>
        <taxon>Phoxininae</taxon>
        <taxon>Phoxinus</taxon>
    </lineage>
</organism>
<feature type="transmembrane region" description="Helical" evidence="10">
    <location>
        <begin position="422"/>
        <end position="450"/>
    </location>
</feature>
<reference evidence="12 13" key="1">
    <citation type="submission" date="2024-02" db="EMBL/GenBank/DDBJ databases">
        <title>Chromosome-level genome assembly of the Eurasian Minnow (Phoxinus phoxinus).</title>
        <authorList>
            <person name="Oriowo T.O."/>
            <person name="Martin S."/>
            <person name="Stange M."/>
            <person name="Chrysostomakis Y."/>
            <person name="Brown T."/>
            <person name="Winkler S."/>
            <person name="Kukowka S."/>
            <person name="Myers E.W."/>
            <person name="Bohne A."/>
        </authorList>
    </citation>
    <scope>NUCLEOTIDE SEQUENCE [LARGE SCALE GENOMIC DNA]</scope>
    <source>
        <strain evidence="12">ZFMK-TIS-60720</strain>
        <tissue evidence="12">Whole Organism</tissue>
    </source>
</reference>
<keyword evidence="10" id="KW-0812">Transmembrane</keyword>
<feature type="transmembrane region" description="Helical" evidence="10">
    <location>
        <begin position="376"/>
        <end position="401"/>
    </location>
</feature>
<keyword evidence="10" id="KW-1133">Transmembrane helix</keyword>
<feature type="transmembrane region" description="Helical" evidence="10">
    <location>
        <begin position="242"/>
        <end position="267"/>
    </location>
</feature>
<dbReference type="GO" id="GO:0016020">
    <property type="term" value="C:membrane"/>
    <property type="evidence" value="ECO:0007669"/>
    <property type="project" value="TreeGrafter"/>
</dbReference>
<keyword evidence="7" id="KW-0391">Immunity</keyword>
<dbReference type="InterPro" id="IPR042307">
    <property type="entry name" value="Reeler_sf"/>
</dbReference>
<feature type="compositionally biased region" description="Low complexity" evidence="9">
    <location>
        <begin position="125"/>
        <end position="143"/>
    </location>
</feature>
<evidence type="ECO:0000256" key="8">
    <source>
        <dbReference type="ARBA" id="ARBA00023022"/>
    </source>
</evidence>
<keyword evidence="10" id="KW-0472">Membrane</keyword>
<feature type="region of interest" description="Disordered" evidence="9">
    <location>
        <begin position="125"/>
        <end position="238"/>
    </location>
</feature>
<evidence type="ECO:0000313" key="13">
    <source>
        <dbReference type="Proteomes" id="UP001364617"/>
    </source>
</evidence>
<evidence type="ECO:0000256" key="5">
    <source>
        <dbReference type="ARBA" id="ARBA00022588"/>
    </source>
</evidence>
<sequence length="454" mass="49796">MNIMHEVAAQDTEPPFKVEPENVTVTNSDTTIAVTLSGVSSQFQGFMLDSRQCDNCNPVGTFSLDDTENSQLICDSVVVHTNNLPKSSITVSWTPTETGQFFFRAAVVQDFSTFWLRKRIVLPSTTPLPSETSTHTRLTTSPTIFPTDSHATSLLTGTSTTPPTSEANSAQTNPTTSTTKLTSSNIDSQTTALLTGTSTTPPTSEANSAQTNPTTSTTKLTSSNIDSQTTVTSTSPSQCGQYMRGVLALLLFSRLSFLGGSSLLIIIRPVLKKTATMSASVLELASKTVAVILVLIKAIKYECVYEFAGFRIVFTALTVAAMVSSLLHTVTVFLHCGPSHELRKCWLCAIVMVDLMNTTITTTAIFFGTSCFEERWLLILMTVYVAWEIMLYLGSVCYENMEKCQTRKKVRKNHNRILEKRISPWLITFIIFTIINVSLTAALMTGVSLFRMMH</sequence>
<dbReference type="GO" id="GO:0042742">
    <property type="term" value="P:defense response to bacterium"/>
    <property type="evidence" value="ECO:0007669"/>
    <property type="project" value="UniProtKB-KW"/>
</dbReference>
<evidence type="ECO:0000256" key="4">
    <source>
        <dbReference type="ARBA" id="ARBA00022529"/>
    </source>
</evidence>
<comment type="similarity">
    <text evidence="2">Belongs to the insect defense protein family.</text>
</comment>
<feature type="transmembrane region" description="Helical" evidence="10">
    <location>
        <begin position="311"/>
        <end position="334"/>
    </location>
</feature>
<evidence type="ECO:0000256" key="3">
    <source>
        <dbReference type="ARBA" id="ARBA00022525"/>
    </source>
</evidence>
<keyword evidence="8" id="KW-0044">Antibiotic</keyword>
<evidence type="ECO:0000256" key="7">
    <source>
        <dbReference type="ARBA" id="ARBA00022859"/>
    </source>
</evidence>
<keyword evidence="6" id="KW-0732">Signal</keyword>
<feature type="compositionally biased region" description="Low complexity" evidence="9">
    <location>
        <begin position="152"/>
        <end position="165"/>
    </location>
</feature>
<gene>
    <name evidence="12" type="ORF">R3I93_013582</name>
</gene>
<dbReference type="InterPro" id="IPR051237">
    <property type="entry name" value="Ferric-chelate_Red/DefProt"/>
</dbReference>
<keyword evidence="13" id="KW-1185">Reference proteome</keyword>
<keyword evidence="4" id="KW-0929">Antimicrobial</keyword>
<evidence type="ECO:0000256" key="10">
    <source>
        <dbReference type="SAM" id="Phobius"/>
    </source>
</evidence>
<dbReference type="EMBL" id="JAYKXH010000014">
    <property type="protein sequence ID" value="KAK7145894.1"/>
    <property type="molecule type" value="Genomic_DNA"/>
</dbReference>
<keyword evidence="3" id="KW-0964">Secreted</keyword>
<dbReference type="Proteomes" id="UP001364617">
    <property type="component" value="Unassembled WGS sequence"/>
</dbReference>